<dbReference type="PANTHER" id="PTHR15907">
    <property type="entry name" value="DUF614 FAMILY PROTEIN-RELATED"/>
    <property type="match status" value="1"/>
</dbReference>
<dbReference type="NCBIfam" id="TIGR01571">
    <property type="entry name" value="A_thal_Cys_rich"/>
    <property type="match status" value="1"/>
</dbReference>
<keyword evidence="1" id="KW-1133">Transmembrane helix</keyword>
<keyword evidence="1" id="KW-0812">Transmembrane</keyword>
<accession>A0AAV5KG03</accession>
<evidence type="ECO:0000256" key="1">
    <source>
        <dbReference type="SAM" id="Phobius"/>
    </source>
</evidence>
<organism evidence="2 3">
    <name type="scientific">Rubroshorea leprosula</name>
    <dbReference type="NCBI Taxonomy" id="152421"/>
    <lineage>
        <taxon>Eukaryota</taxon>
        <taxon>Viridiplantae</taxon>
        <taxon>Streptophyta</taxon>
        <taxon>Embryophyta</taxon>
        <taxon>Tracheophyta</taxon>
        <taxon>Spermatophyta</taxon>
        <taxon>Magnoliopsida</taxon>
        <taxon>eudicotyledons</taxon>
        <taxon>Gunneridae</taxon>
        <taxon>Pentapetalae</taxon>
        <taxon>rosids</taxon>
        <taxon>malvids</taxon>
        <taxon>Malvales</taxon>
        <taxon>Dipterocarpaceae</taxon>
        <taxon>Rubroshorea</taxon>
    </lineage>
</organism>
<sequence>MIQPNFPPNVVPPPAPQYPQVIGVIEGWETGLLDCLDDPTNAIITAFFPCMTFGQLAEIMNEGHTSCATSALLYGLVAFLIGAPCLFSCVYRAKLRSKFALIESPVPDWVIHLLFEHCALCQEYRKLKHRGCDPTIGWRGNASRNQIMMMQNQQATMMPLGSQRMMG</sequence>
<dbReference type="Proteomes" id="UP001054252">
    <property type="component" value="Unassembled WGS sequence"/>
</dbReference>
<gene>
    <name evidence="2" type="ORF">SLEP1_g33239</name>
</gene>
<reference evidence="2 3" key="1">
    <citation type="journal article" date="2021" name="Commun. Biol.">
        <title>The genome of Shorea leprosula (Dipterocarpaceae) highlights the ecological relevance of drought in aseasonal tropical rainforests.</title>
        <authorList>
            <person name="Ng K.K.S."/>
            <person name="Kobayashi M.J."/>
            <person name="Fawcett J.A."/>
            <person name="Hatakeyama M."/>
            <person name="Paape T."/>
            <person name="Ng C.H."/>
            <person name="Ang C.C."/>
            <person name="Tnah L.H."/>
            <person name="Lee C.T."/>
            <person name="Nishiyama T."/>
            <person name="Sese J."/>
            <person name="O'Brien M.J."/>
            <person name="Copetti D."/>
            <person name="Mohd Noor M.I."/>
            <person name="Ong R.C."/>
            <person name="Putra M."/>
            <person name="Sireger I.Z."/>
            <person name="Indrioko S."/>
            <person name="Kosugi Y."/>
            <person name="Izuno A."/>
            <person name="Isagi Y."/>
            <person name="Lee S.L."/>
            <person name="Shimizu K.K."/>
        </authorList>
    </citation>
    <scope>NUCLEOTIDE SEQUENCE [LARGE SCALE GENOMIC DNA]</scope>
    <source>
        <strain evidence="2">214</strain>
    </source>
</reference>
<keyword evidence="3" id="KW-1185">Reference proteome</keyword>
<dbReference type="EMBL" id="BPVZ01000063">
    <property type="protein sequence ID" value="GKV23529.1"/>
    <property type="molecule type" value="Genomic_DNA"/>
</dbReference>
<dbReference type="InterPro" id="IPR006461">
    <property type="entry name" value="PLAC_motif_containing"/>
</dbReference>
<keyword evidence="1" id="KW-0472">Membrane</keyword>
<feature type="transmembrane region" description="Helical" evidence="1">
    <location>
        <begin position="71"/>
        <end position="91"/>
    </location>
</feature>
<evidence type="ECO:0008006" key="4">
    <source>
        <dbReference type="Google" id="ProtNLM"/>
    </source>
</evidence>
<evidence type="ECO:0000313" key="2">
    <source>
        <dbReference type="EMBL" id="GKV23529.1"/>
    </source>
</evidence>
<name>A0AAV5KG03_9ROSI</name>
<comment type="caution">
    <text evidence="2">The sequence shown here is derived from an EMBL/GenBank/DDBJ whole genome shotgun (WGS) entry which is preliminary data.</text>
</comment>
<evidence type="ECO:0000313" key="3">
    <source>
        <dbReference type="Proteomes" id="UP001054252"/>
    </source>
</evidence>
<dbReference type="AlphaFoldDB" id="A0AAV5KG03"/>
<proteinExistence type="predicted"/>
<dbReference type="Pfam" id="PF04749">
    <property type="entry name" value="PLAC8"/>
    <property type="match status" value="1"/>
</dbReference>
<protein>
    <recommendedName>
        <fullName evidence="4">PLAC8 family protein</fullName>
    </recommendedName>
</protein>